<feature type="transmembrane region" description="Helical" evidence="1">
    <location>
        <begin position="120"/>
        <end position="140"/>
    </location>
</feature>
<keyword evidence="3" id="KW-1185">Reference proteome</keyword>
<dbReference type="InterPro" id="IPR010699">
    <property type="entry name" value="DUF1275"/>
</dbReference>
<feature type="transmembrane region" description="Helical" evidence="1">
    <location>
        <begin position="175"/>
        <end position="193"/>
    </location>
</feature>
<gene>
    <name evidence="2" type="ORF">SM436_19800</name>
</gene>
<dbReference type="PANTHER" id="PTHR37488">
    <property type="entry name" value="DUF1275 DOMAIN-CONTAINING PROTEIN"/>
    <property type="match status" value="1"/>
</dbReference>
<protein>
    <submittedName>
        <fullName evidence="2">YoaK family protein</fullName>
    </submittedName>
</protein>
<organism evidence="2 3">
    <name type="scientific">Actinomadura chokoriensis</name>
    <dbReference type="NCBI Taxonomy" id="454156"/>
    <lineage>
        <taxon>Bacteria</taxon>
        <taxon>Bacillati</taxon>
        <taxon>Actinomycetota</taxon>
        <taxon>Actinomycetes</taxon>
        <taxon>Streptosporangiales</taxon>
        <taxon>Thermomonosporaceae</taxon>
        <taxon>Actinomadura</taxon>
    </lineage>
</organism>
<keyword evidence="1" id="KW-0472">Membrane</keyword>
<evidence type="ECO:0000256" key="1">
    <source>
        <dbReference type="SAM" id="Phobius"/>
    </source>
</evidence>
<feature type="transmembrane region" description="Helical" evidence="1">
    <location>
        <begin position="199"/>
        <end position="219"/>
    </location>
</feature>
<reference evidence="2 3" key="1">
    <citation type="submission" date="2023-11" db="EMBL/GenBank/DDBJ databases">
        <title>Actinomadura monticuli sp. nov., isolated from volcanic ash.</title>
        <authorList>
            <person name="Lee S.D."/>
            <person name="Yang H."/>
            <person name="Kim I.S."/>
        </authorList>
    </citation>
    <scope>NUCLEOTIDE SEQUENCE [LARGE SCALE GENOMIC DNA]</scope>
    <source>
        <strain evidence="2 3">DSM 45346</strain>
    </source>
</reference>
<dbReference type="RefSeq" id="WP_207945655.1">
    <property type="nucleotide sequence ID" value="NZ_JAXCEH010000013.1"/>
</dbReference>
<proteinExistence type="predicted"/>
<sequence>MPEPRDHGPLPPLLVLLTVMTGLVDAVSFLELGNVFVANMTGNIIFLGLGLGGSKGVAGEILPTTVSTVCFCVGAVVGGHLAFNRIAHRGRLLGAATATQAGALIAAALVVMSLGHAHEFGRYPAISVLAVSMGWQYAIVRRLEVPDFRTIVVTTTLTALVADRAEAKERIARRLSSIAALLLGAAIGTLLIRKVTVAAPLWCAAVVLIVVAAISFLTAQRANAEKWG</sequence>
<keyword evidence="1" id="KW-1133">Transmembrane helix</keyword>
<accession>A0ABV4QZE5</accession>
<feature type="transmembrane region" description="Helical" evidence="1">
    <location>
        <begin position="92"/>
        <end position="114"/>
    </location>
</feature>
<dbReference type="EMBL" id="JAXCEH010000013">
    <property type="protein sequence ID" value="MFA1555939.1"/>
    <property type="molecule type" value="Genomic_DNA"/>
</dbReference>
<dbReference type="PANTHER" id="PTHR37488:SF2">
    <property type="entry name" value="DUF1275 DOMAIN-CONTAINING PROTEIN"/>
    <property type="match status" value="1"/>
</dbReference>
<name>A0ABV4QZE5_9ACTN</name>
<evidence type="ECO:0000313" key="2">
    <source>
        <dbReference type="EMBL" id="MFA1555939.1"/>
    </source>
</evidence>
<keyword evidence="1" id="KW-0812">Transmembrane</keyword>
<comment type="caution">
    <text evidence="2">The sequence shown here is derived from an EMBL/GenBank/DDBJ whole genome shotgun (WGS) entry which is preliminary data.</text>
</comment>
<feature type="transmembrane region" description="Helical" evidence="1">
    <location>
        <begin position="12"/>
        <end position="30"/>
    </location>
</feature>
<evidence type="ECO:0000313" key="3">
    <source>
        <dbReference type="Proteomes" id="UP001569904"/>
    </source>
</evidence>
<dbReference type="Proteomes" id="UP001569904">
    <property type="component" value="Unassembled WGS sequence"/>
</dbReference>
<feature type="transmembrane region" description="Helical" evidence="1">
    <location>
        <begin position="61"/>
        <end position="83"/>
    </location>
</feature>
<dbReference type="Pfam" id="PF06912">
    <property type="entry name" value="DUF1275"/>
    <property type="match status" value="1"/>
</dbReference>